<accession>A0ABW5H6B5</accession>
<dbReference type="EMBL" id="JBHUKS010000010">
    <property type="protein sequence ID" value="MFD2468653.1"/>
    <property type="molecule type" value="Genomic_DNA"/>
</dbReference>
<protein>
    <recommendedName>
        <fullName evidence="4">Transcriptional regulator</fullName>
    </recommendedName>
</protein>
<gene>
    <name evidence="2" type="ORF">ACFSVL_14775</name>
</gene>
<evidence type="ECO:0000313" key="2">
    <source>
        <dbReference type="EMBL" id="MFD2468653.1"/>
    </source>
</evidence>
<proteinExistence type="predicted"/>
<evidence type="ECO:0008006" key="4">
    <source>
        <dbReference type="Google" id="ProtNLM"/>
    </source>
</evidence>
<organism evidence="2 3">
    <name type="scientific">Amycolatopsis silviterrae</name>
    <dbReference type="NCBI Taxonomy" id="1656914"/>
    <lineage>
        <taxon>Bacteria</taxon>
        <taxon>Bacillati</taxon>
        <taxon>Actinomycetota</taxon>
        <taxon>Actinomycetes</taxon>
        <taxon>Pseudonocardiales</taxon>
        <taxon>Pseudonocardiaceae</taxon>
        <taxon>Amycolatopsis</taxon>
    </lineage>
</organism>
<keyword evidence="3" id="KW-1185">Reference proteome</keyword>
<evidence type="ECO:0000313" key="3">
    <source>
        <dbReference type="Proteomes" id="UP001597483"/>
    </source>
</evidence>
<feature type="region of interest" description="Disordered" evidence="1">
    <location>
        <begin position="1"/>
        <end position="39"/>
    </location>
</feature>
<dbReference type="RefSeq" id="WP_378304409.1">
    <property type="nucleotide sequence ID" value="NZ_JBHUKS010000010.1"/>
</dbReference>
<evidence type="ECO:0000256" key="1">
    <source>
        <dbReference type="SAM" id="MobiDB-lite"/>
    </source>
</evidence>
<reference evidence="3" key="1">
    <citation type="journal article" date="2019" name="Int. J. Syst. Evol. Microbiol.">
        <title>The Global Catalogue of Microorganisms (GCM) 10K type strain sequencing project: providing services to taxonomists for standard genome sequencing and annotation.</title>
        <authorList>
            <consortium name="The Broad Institute Genomics Platform"/>
            <consortium name="The Broad Institute Genome Sequencing Center for Infectious Disease"/>
            <person name="Wu L."/>
            <person name="Ma J."/>
        </authorList>
    </citation>
    <scope>NUCLEOTIDE SEQUENCE [LARGE SCALE GENOMIC DNA]</scope>
    <source>
        <strain evidence="3">CGMCC 4.7641</strain>
    </source>
</reference>
<comment type="caution">
    <text evidence="2">The sequence shown here is derived from an EMBL/GenBank/DDBJ whole genome shotgun (WGS) entry which is preliminary data.</text>
</comment>
<dbReference type="Proteomes" id="UP001597483">
    <property type="component" value="Unassembled WGS sequence"/>
</dbReference>
<name>A0ABW5H6B5_9PSEU</name>
<sequence>MTSLITDDSDGPGLDGAPPRSRTGFPRPRPAPPSVSSTLHRLSSMALLRTWEQRSTPALMHDAILRGVSAHHAAEAARLTVAEAHLRWGAWASRRLTPQQVGTAADLSVQQFLSVHAAFAAALAREERPCPGG</sequence>